<dbReference type="AlphaFoldDB" id="A0A316ZHQ9"/>
<dbReference type="PANTHER" id="PTHR31315">
    <property type="entry name" value="PROTEIN SIP5"/>
    <property type="match status" value="1"/>
</dbReference>
<dbReference type="EMBL" id="KZ819283">
    <property type="protein sequence ID" value="PWO01308.1"/>
    <property type="molecule type" value="Genomic_DNA"/>
</dbReference>
<dbReference type="STRING" id="58919.A0A316ZHQ9"/>
<feature type="compositionally biased region" description="Basic and acidic residues" evidence="2">
    <location>
        <begin position="23"/>
        <end position="33"/>
    </location>
</feature>
<feature type="region of interest" description="Disordered" evidence="2">
    <location>
        <begin position="510"/>
        <end position="586"/>
    </location>
</feature>
<evidence type="ECO:0000313" key="3">
    <source>
        <dbReference type="EMBL" id="PWO01308.1"/>
    </source>
</evidence>
<name>A0A316ZHQ9_9BASI</name>
<feature type="compositionally biased region" description="Gly residues" evidence="2">
    <location>
        <begin position="47"/>
        <end position="56"/>
    </location>
</feature>
<organism evidence="3 4">
    <name type="scientific">Tilletiopsis washingtonensis</name>
    <dbReference type="NCBI Taxonomy" id="58919"/>
    <lineage>
        <taxon>Eukaryota</taxon>
        <taxon>Fungi</taxon>
        <taxon>Dikarya</taxon>
        <taxon>Basidiomycota</taxon>
        <taxon>Ustilaginomycotina</taxon>
        <taxon>Exobasidiomycetes</taxon>
        <taxon>Entylomatales</taxon>
        <taxon>Entylomatales incertae sedis</taxon>
        <taxon>Tilletiopsis</taxon>
    </lineage>
</organism>
<dbReference type="InterPro" id="IPR039301">
    <property type="entry name" value="Sip5/DA2"/>
</dbReference>
<evidence type="ECO:0000256" key="2">
    <source>
        <dbReference type="SAM" id="MobiDB-lite"/>
    </source>
</evidence>
<evidence type="ECO:0000313" key="4">
    <source>
        <dbReference type="Proteomes" id="UP000245946"/>
    </source>
</evidence>
<evidence type="ECO:0000256" key="1">
    <source>
        <dbReference type="ARBA" id="ARBA00010402"/>
    </source>
</evidence>
<keyword evidence="4" id="KW-1185">Reference proteome</keyword>
<dbReference type="Proteomes" id="UP000245946">
    <property type="component" value="Unassembled WGS sequence"/>
</dbReference>
<evidence type="ECO:0008006" key="5">
    <source>
        <dbReference type="Google" id="ProtNLM"/>
    </source>
</evidence>
<dbReference type="RefSeq" id="XP_025601586.1">
    <property type="nucleotide sequence ID" value="XM_025743813.1"/>
</dbReference>
<reference evidence="3 4" key="1">
    <citation type="journal article" date="2018" name="Mol. Biol. Evol.">
        <title>Broad Genomic Sampling Reveals a Smut Pathogenic Ancestry of the Fungal Clade Ustilaginomycotina.</title>
        <authorList>
            <person name="Kijpornyongpan T."/>
            <person name="Mondo S.J."/>
            <person name="Barry K."/>
            <person name="Sandor L."/>
            <person name="Lee J."/>
            <person name="Lipzen A."/>
            <person name="Pangilinan J."/>
            <person name="LaButti K."/>
            <person name="Hainaut M."/>
            <person name="Henrissat B."/>
            <person name="Grigoriev I.V."/>
            <person name="Spatafora J.W."/>
            <person name="Aime M.C."/>
        </authorList>
    </citation>
    <scope>NUCLEOTIDE SEQUENCE [LARGE SCALE GENOMIC DNA]</scope>
    <source>
        <strain evidence="3 4">MCA 4186</strain>
    </source>
</reference>
<accession>A0A316ZHQ9</accession>
<dbReference type="PANTHER" id="PTHR31315:SF1">
    <property type="entry name" value="PROTEIN SIP5"/>
    <property type="match status" value="1"/>
</dbReference>
<feature type="region of interest" description="Disordered" evidence="2">
    <location>
        <begin position="390"/>
        <end position="484"/>
    </location>
</feature>
<proteinExistence type="inferred from homology"/>
<comment type="similarity">
    <text evidence="1">Belongs to the SIP5 family.</text>
</comment>
<feature type="compositionally biased region" description="Low complexity" evidence="2">
    <location>
        <begin position="57"/>
        <end position="78"/>
    </location>
</feature>
<sequence>MGQSSTRPLDSPPGLGAGGGEGSEQREQREQRRSGGGSGFHNLHLSLGGGGGGGSSRDGASSAGPSSSSPARPVSPSLSTVPAADFALGHLPPSLAQPTLPAPSASDAETIEGHVVPQGVYPEAPHDYHRLVVRAQILKKRLAPFYKPLPGTEEPEGSEECPICFLTYPARINRTRCCIQPMCSECFVQIKRLDPSHTNPPSSEPAACPYCMTPPFGVRYTQGHGKEEETSAREAKDIAEKAAAGRKVEVEEGKTEEDVVWIDWEAKLASALATLARRANRRIIMRQVGERLIPIGVSSSRVGADLPQGEGAGGAIILREGERWGREEAAGATSSSSRRRRLQAALLGDGPDMEEIMMMEAMRLSLLEHEEQQRRQAAASKAAAAAAAASSSSSSSSSAQSAAAASPSSHSAATAAVPSSPAQQRSSRTPASPTTPQPPASTRSSSHLTASSSARADVASSSSASPSEPAQLQPQPAQAQPQPLDARQLGLSDATLAELAELVEGVPIALGGSAVPSQPTRAAFADGTTRNQAPLPTTQTPRSGMASAPPQSAPASPSRVGTNPNNPFRRLASPPGSPAPGQSPLR</sequence>
<protein>
    <recommendedName>
        <fullName evidence="5">RING-type domain-containing protein</fullName>
    </recommendedName>
</protein>
<dbReference type="OrthoDB" id="21471at2759"/>
<feature type="compositionally biased region" description="Low complexity" evidence="2">
    <location>
        <begin position="440"/>
        <end position="484"/>
    </location>
</feature>
<feature type="compositionally biased region" description="Low complexity" evidence="2">
    <location>
        <begin position="390"/>
        <end position="432"/>
    </location>
</feature>
<feature type="compositionally biased region" description="Low complexity" evidence="2">
    <location>
        <begin position="546"/>
        <end position="558"/>
    </location>
</feature>
<feature type="compositionally biased region" description="Polar residues" evidence="2">
    <location>
        <begin position="528"/>
        <end position="542"/>
    </location>
</feature>
<feature type="region of interest" description="Disordered" evidence="2">
    <location>
        <begin position="1"/>
        <end position="78"/>
    </location>
</feature>
<dbReference type="GeneID" id="37271357"/>
<dbReference type="GO" id="GO:0005737">
    <property type="term" value="C:cytoplasm"/>
    <property type="evidence" value="ECO:0007669"/>
    <property type="project" value="TreeGrafter"/>
</dbReference>
<gene>
    <name evidence="3" type="ORF">FA09DRAFT_335932</name>
</gene>